<keyword evidence="3" id="KW-0479">Metal-binding</keyword>
<evidence type="ECO:0000313" key="11">
    <source>
        <dbReference type="Proteomes" id="UP001215216"/>
    </source>
</evidence>
<keyword evidence="2" id="KW-0004">4Fe-4S</keyword>
<dbReference type="InterPro" id="IPR024185">
    <property type="entry name" value="FTHF_cligase-like_sf"/>
</dbReference>
<dbReference type="InterPro" id="IPR017896">
    <property type="entry name" value="4Fe4S_Fe-S-bd"/>
</dbReference>
<accession>A0ABY8G1I9</accession>
<dbReference type="Pfam" id="PF11870">
    <property type="entry name" value="LutB_C"/>
    <property type="match status" value="1"/>
</dbReference>
<keyword evidence="6" id="KW-0408">Iron</keyword>
<evidence type="ECO:0000256" key="7">
    <source>
        <dbReference type="ARBA" id="ARBA00023014"/>
    </source>
</evidence>
<dbReference type="Pfam" id="PF02589">
    <property type="entry name" value="LUD_dom"/>
    <property type="match status" value="1"/>
</dbReference>
<evidence type="ECO:0000256" key="5">
    <source>
        <dbReference type="ARBA" id="ARBA00022982"/>
    </source>
</evidence>
<dbReference type="RefSeq" id="WP_278013378.1">
    <property type="nucleotide sequence ID" value="NZ_CP121208.1"/>
</dbReference>
<dbReference type="PROSITE" id="PS51379">
    <property type="entry name" value="4FE4S_FER_2"/>
    <property type="match status" value="1"/>
</dbReference>
<keyword evidence="7" id="KW-0411">Iron-sulfur</keyword>
<dbReference type="Proteomes" id="UP001215216">
    <property type="component" value="Chromosome"/>
</dbReference>
<dbReference type="Gene3D" id="3.40.50.10420">
    <property type="entry name" value="NagB/RpiA/CoA transferase-like"/>
    <property type="match status" value="1"/>
</dbReference>
<dbReference type="PANTHER" id="PTHR47153:SF2">
    <property type="entry name" value="LACTATE UTILIZATION PROTEIN B"/>
    <property type="match status" value="1"/>
</dbReference>
<protein>
    <submittedName>
        <fullName evidence="10">LutB/LldF family L-lactate oxidation iron-sulfur protein</fullName>
    </submittedName>
</protein>
<evidence type="ECO:0000256" key="6">
    <source>
        <dbReference type="ARBA" id="ARBA00023004"/>
    </source>
</evidence>
<dbReference type="SUPFAM" id="SSF54862">
    <property type="entry name" value="4Fe-4S ferredoxins"/>
    <property type="match status" value="1"/>
</dbReference>
<dbReference type="PANTHER" id="PTHR47153">
    <property type="entry name" value="LACTATE UTILIZATION PROTEIN B"/>
    <property type="match status" value="1"/>
</dbReference>
<evidence type="ECO:0000256" key="8">
    <source>
        <dbReference type="SAM" id="MobiDB-lite"/>
    </source>
</evidence>
<dbReference type="Gene3D" id="1.10.1060.10">
    <property type="entry name" value="Alpha-helical ferredoxin"/>
    <property type="match status" value="1"/>
</dbReference>
<keyword evidence="5" id="KW-0249">Electron transport</keyword>
<evidence type="ECO:0000256" key="1">
    <source>
        <dbReference type="ARBA" id="ARBA00022448"/>
    </source>
</evidence>
<gene>
    <name evidence="10" type="ORF">P7079_03135</name>
</gene>
<keyword evidence="11" id="KW-1185">Reference proteome</keyword>
<keyword evidence="1" id="KW-0813">Transport</keyword>
<dbReference type="InterPro" id="IPR009051">
    <property type="entry name" value="Helical_ferredxn"/>
</dbReference>
<evidence type="ECO:0000256" key="4">
    <source>
        <dbReference type="ARBA" id="ARBA00022737"/>
    </source>
</evidence>
<dbReference type="PROSITE" id="PS00198">
    <property type="entry name" value="4FE4S_FER_1"/>
    <property type="match status" value="1"/>
</dbReference>
<keyword evidence="4" id="KW-0677">Repeat</keyword>
<organism evidence="10 11">
    <name type="scientific">Arcanobacterium canis</name>
    <dbReference type="NCBI Taxonomy" id="999183"/>
    <lineage>
        <taxon>Bacteria</taxon>
        <taxon>Bacillati</taxon>
        <taxon>Actinomycetota</taxon>
        <taxon>Actinomycetes</taxon>
        <taxon>Actinomycetales</taxon>
        <taxon>Actinomycetaceae</taxon>
        <taxon>Arcanobacterium</taxon>
    </lineage>
</organism>
<dbReference type="SUPFAM" id="SSF100950">
    <property type="entry name" value="NagB/RpiA/CoA transferase-like"/>
    <property type="match status" value="1"/>
</dbReference>
<dbReference type="NCBIfam" id="TIGR00273">
    <property type="entry name" value="LutB/LldF family L-lactate oxidation iron-sulfur protein"/>
    <property type="match status" value="1"/>
</dbReference>
<feature type="compositionally biased region" description="Basic and acidic residues" evidence="8">
    <location>
        <begin position="506"/>
        <end position="518"/>
    </location>
</feature>
<dbReference type="InterPro" id="IPR037171">
    <property type="entry name" value="NagB/RpiA_transferase-like"/>
</dbReference>
<dbReference type="InterPro" id="IPR024569">
    <property type="entry name" value="LutB_C"/>
</dbReference>
<evidence type="ECO:0000313" key="10">
    <source>
        <dbReference type="EMBL" id="WFM83983.1"/>
    </source>
</evidence>
<feature type="domain" description="4Fe-4S ferredoxin-type" evidence="9">
    <location>
        <begin position="344"/>
        <end position="374"/>
    </location>
</feature>
<dbReference type="InterPro" id="IPR017900">
    <property type="entry name" value="4Fe4S_Fe_S_CS"/>
</dbReference>
<evidence type="ECO:0000259" key="9">
    <source>
        <dbReference type="PROSITE" id="PS51379"/>
    </source>
</evidence>
<proteinExistence type="predicted"/>
<dbReference type="EMBL" id="CP121208">
    <property type="protein sequence ID" value="WFM83983.1"/>
    <property type="molecule type" value="Genomic_DNA"/>
</dbReference>
<reference evidence="10 11" key="1">
    <citation type="submission" date="2023-03" db="EMBL/GenBank/DDBJ databases">
        <title>Complete genome of Arcanobacterium canis strain DSM 25104 isolated in 2010 from a canine otitis externa in Germany.</title>
        <authorList>
            <person name="Borowiak M."/>
            <person name="Kreitlow A."/>
            <person name="Malorny B."/>
            <person name="Laemmler C."/>
            <person name="Prenger-Berninghoff E."/>
            <person name="Ploetz M."/>
            <person name="Abdulmawjood A."/>
        </authorList>
    </citation>
    <scope>NUCLEOTIDE SEQUENCE [LARGE SCALE GENOMIC DNA]</scope>
    <source>
        <strain evidence="10 11">DSM 25104</strain>
    </source>
</reference>
<feature type="region of interest" description="Disordered" evidence="8">
    <location>
        <begin position="494"/>
        <end position="542"/>
    </location>
</feature>
<sequence>MSTFLGIPKVISKFTGAPVTKAEPALRSTHHQWVNGDPIPQNTLRWGASFPEGAEVTLKNTQMRKNLGYATTTIRNKRNARVEEMPDWQDLRNAASQIKSATMSRLPELLVQMEENVQAHGGIVHWARDAKEANEIIYSILQEKQVKEVVKIKSMVTQEINMNEFLAERGIDAFETDLAELIVQLGKDMPSHIVVPAIHRNRAEIKEIFEREMEDAPEHLEAEPHALAMAAREHLRAKFLKAKVAISGSNMMVADTGALSVYESEGNGRMCLTLPETLISVVGIEKMVPSYEDIEVFSQLLPRSATGERMNPYTSFWTGVTPGDGPQEFHLILLDNGRTKTLANEVGREALNCIRCGACMNVCPVYEHVGGHAYNSVYPGPIGAILTPQLLDGRDHHDPVHTLPYASTLCGACGDACPVKIDIPGILVHLRHEITEQNRGGIPNGWDIGMKVSSKVMGNGKIWGTAEKAAKFGRIVAGKDERISSVPWPVSAWTRNKDIPAPPSRSFRDWLAEEEKAGNEPTKAKGTPATPAGSQIHTKEEN</sequence>
<dbReference type="Pfam" id="PF13183">
    <property type="entry name" value="Fer4_8"/>
    <property type="match status" value="1"/>
</dbReference>
<evidence type="ECO:0000256" key="2">
    <source>
        <dbReference type="ARBA" id="ARBA00022485"/>
    </source>
</evidence>
<dbReference type="InterPro" id="IPR003741">
    <property type="entry name" value="LUD_dom"/>
</dbReference>
<name>A0ABY8G1I9_9ACTO</name>
<evidence type="ECO:0000256" key="3">
    <source>
        <dbReference type="ARBA" id="ARBA00022723"/>
    </source>
</evidence>
<dbReference type="InterPro" id="IPR004452">
    <property type="entry name" value="LutB/LldF"/>
</dbReference>